<comment type="caution">
    <text evidence="1">The sequence shown here is derived from an EMBL/GenBank/DDBJ whole genome shotgun (WGS) entry which is preliminary data.</text>
</comment>
<proteinExistence type="predicted"/>
<name>A0A851HK57_9MOLU</name>
<protein>
    <submittedName>
        <fullName evidence="1">Uncharacterized protein</fullName>
    </submittedName>
</protein>
<reference evidence="1 2" key="1">
    <citation type="submission" date="2020-06" db="EMBL/GenBank/DDBJ databases">
        <title>Draft genome sequence of Candidatus Phytoplasma pruni (X-disease group, subgroup 16SrIII-B) strain ChTDIII from Argentina.</title>
        <authorList>
            <person name="Fernandez F.D."/>
            <person name="Zuebert C."/>
            <person name="Huettel B."/>
            <person name="Kube M."/>
            <person name="Conci L.R."/>
        </authorList>
    </citation>
    <scope>NUCLEOTIDE SEQUENCE [LARGE SCALE GENOMIC DNA]</scope>
    <source>
        <strain evidence="1 2">ChTDIII</strain>
    </source>
</reference>
<sequence length="162" mass="18957">MDIKQTTSNAVVKAVKKPKKVTKVYYVPAYKGEAAHTNGMLFMQDYLKVKTGREIKVVNVASYNANNSDSVQWRLKNPDTDLIGVYFDGGEREPLHNQMTFLQLVRKTDAKYVYKFVVKPKKLKRRKIKFKEVEKVKVVEKRKRPKKKTPPKKKGWLGWLLW</sequence>
<dbReference type="Proteomes" id="UP000568109">
    <property type="component" value="Unassembled WGS sequence"/>
</dbReference>
<accession>A0A851HK57</accession>
<evidence type="ECO:0000313" key="2">
    <source>
        <dbReference type="Proteomes" id="UP000568109"/>
    </source>
</evidence>
<dbReference type="EMBL" id="JABUOH010000047">
    <property type="protein sequence ID" value="NWN45819.1"/>
    <property type="molecule type" value="Genomic_DNA"/>
</dbReference>
<keyword evidence="2" id="KW-1185">Reference proteome</keyword>
<dbReference type="RefSeq" id="WP_178734213.1">
    <property type="nucleotide sequence ID" value="NZ_JABUOH010000047.1"/>
</dbReference>
<gene>
    <name evidence="1" type="ORF">HR065_01855</name>
</gene>
<organism evidence="1 2">
    <name type="scientific">Candidatus Phytoplasma pruni</name>
    <dbReference type="NCBI Taxonomy" id="479893"/>
    <lineage>
        <taxon>Bacteria</taxon>
        <taxon>Bacillati</taxon>
        <taxon>Mycoplasmatota</taxon>
        <taxon>Mollicutes</taxon>
        <taxon>Acholeplasmatales</taxon>
        <taxon>Acholeplasmataceae</taxon>
        <taxon>Candidatus Phytoplasma</taxon>
        <taxon>16SrIII (X-disease group)</taxon>
    </lineage>
</organism>
<evidence type="ECO:0000313" key="1">
    <source>
        <dbReference type="EMBL" id="NWN45819.1"/>
    </source>
</evidence>
<dbReference type="AlphaFoldDB" id="A0A851HK57"/>